<gene>
    <name evidence="2" type="ORF">F511_40151</name>
</gene>
<keyword evidence="3" id="KW-1185">Reference proteome</keyword>
<evidence type="ECO:0000256" key="1">
    <source>
        <dbReference type="SAM" id="MobiDB-lite"/>
    </source>
</evidence>
<reference evidence="2 3" key="1">
    <citation type="journal article" date="2015" name="Proc. Natl. Acad. Sci. U.S.A.">
        <title>The resurrection genome of Boea hygrometrica: A blueprint for survival of dehydration.</title>
        <authorList>
            <person name="Xiao L."/>
            <person name="Yang G."/>
            <person name="Zhang L."/>
            <person name="Yang X."/>
            <person name="Zhao S."/>
            <person name="Ji Z."/>
            <person name="Zhou Q."/>
            <person name="Hu M."/>
            <person name="Wang Y."/>
            <person name="Chen M."/>
            <person name="Xu Y."/>
            <person name="Jin H."/>
            <person name="Xiao X."/>
            <person name="Hu G."/>
            <person name="Bao F."/>
            <person name="Hu Y."/>
            <person name="Wan P."/>
            <person name="Li L."/>
            <person name="Deng X."/>
            <person name="Kuang T."/>
            <person name="Xiang C."/>
            <person name="Zhu J.K."/>
            <person name="Oliver M.J."/>
            <person name="He Y."/>
        </authorList>
    </citation>
    <scope>NUCLEOTIDE SEQUENCE [LARGE SCALE GENOMIC DNA]</scope>
    <source>
        <strain evidence="3">cv. XS01</strain>
    </source>
</reference>
<protein>
    <submittedName>
        <fullName evidence="2">Uncharacterized protein</fullName>
    </submittedName>
</protein>
<dbReference type="AlphaFoldDB" id="A0A2Z7AYQ2"/>
<feature type="compositionally biased region" description="Basic and acidic residues" evidence="1">
    <location>
        <begin position="1"/>
        <end position="28"/>
    </location>
</feature>
<proteinExistence type="predicted"/>
<organism evidence="2 3">
    <name type="scientific">Dorcoceras hygrometricum</name>
    <dbReference type="NCBI Taxonomy" id="472368"/>
    <lineage>
        <taxon>Eukaryota</taxon>
        <taxon>Viridiplantae</taxon>
        <taxon>Streptophyta</taxon>
        <taxon>Embryophyta</taxon>
        <taxon>Tracheophyta</taxon>
        <taxon>Spermatophyta</taxon>
        <taxon>Magnoliopsida</taxon>
        <taxon>eudicotyledons</taxon>
        <taxon>Gunneridae</taxon>
        <taxon>Pentapetalae</taxon>
        <taxon>asterids</taxon>
        <taxon>lamiids</taxon>
        <taxon>Lamiales</taxon>
        <taxon>Gesneriaceae</taxon>
        <taxon>Didymocarpoideae</taxon>
        <taxon>Trichosporeae</taxon>
        <taxon>Loxocarpinae</taxon>
        <taxon>Dorcoceras</taxon>
    </lineage>
</organism>
<dbReference type="Proteomes" id="UP000250235">
    <property type="component" value="Unassembled WGS sequence"/>
</dbReference>
<evidence type="ECO:0000313" key="3">
    <source>
        <dbReference type="Proteomes" id="UP000250235"/>
    </source>
</evidence>
<evidence type="ECO:0000313" key="2">
    <source>
        <dbReference type="EMBL" id="KZV26965.1"/>
    </source>
</evidence>
<accession>A0A2Z7AYQ2</accession>
<sequence>MHEIKATTEHREPKDFKDSSTTEIRTDDGGNNVCEYMGATHSPQTRYQVHYQCSTCCCPTHEMWELSTPFTVAKSPSREMWTGVTHAPLQAPWHAQFSKQDTATRDLITAWNRCMYAVQQNATDNKTIYTASPKQQA</sequence>
<feature type="region of interest" description="Disordered" evidence="1">
    <location>
        <begin position="1"/>
        <end position="30"/>
    </location>
</feature>
<dbReference type="EMBL" id="KV010735">
    <property type="protein sequence ID" value="KZV26965.1"/>
    <property type="molecule type" value="Genomic_DNA"/>
</dbReference>
<name>A0A2Z7AYQ2_9LAMI</name>